<dbReference type="CDD" id="cd00667">
    <property type="entry name" value="ring_hydroxylating_dioxygenases_beta"/>
    <property type="match status" value="1"/>
</dbReference>
<name>A0A2S4HCI1_9GAMM</name>
<dbReference type="GO" id="GO:0019380">
    <property type="term" value="P:3-phenylpropionate catabolic process"/>
    <property type="evidence" value="ECO:0007669"/>
    <property type="project" value="TreeGrafter"/>
</dbReference>
<comment type="caution">
    <text evidence="6">The sequence shown here is derived from an EMBL/GenBank/DDBJ whole genome shotgun (WGS) entry which is preliminary data.</text>
</comment>
<dbReference type="OrthoDB" id="7062869at2"/>
<sequence>MASESDLQEMFQYFRIQKLLNEEAKCLDDWRLQDWLSLYTEDASYYVPPTDIAAAEADPTKHLYYIADNRGRMEERVTRLEKKTCHAEFPRSKVQHVVSNIVVNDSLENGRLSVSASFVIYRSKNGSTDMFMGSYLYELANIEGQLRICKKMCSLALDGLRPQAKISIIL</sequence>
<dbReference type="PANTHER" id="PTHR41534">
    <property type="entry name" value="BLR3401 PROTEIN"/>
    <property type="match status" value="1"/>
</dbReference>
<reference evidence="6" key="1">
    <citation type="submission" date="2018-01" db="EMBL/GenBank/DDBJ databases">
        <authorList>
            <person name="Yu X.-D."/>
        </authorList>
    </citation>
    <scope>NUCLEOTIDE SEQUENCE</scope>
    <source>
        <strain evidence="6">ZX-21</strain>
    </source>
</reference>
<comment type="pathway">
    <text evidence="1">Aromatic compound metabolism.</text>
</comment>
<evidence type="ECO:0000256" key="3">
    <source>
        <dbReference type="ARBA" id="ARBA00022797"/>
    </source>
</evidence>
<dbReference type="RefSeq" id="WP_103685342.1">
    <property type="nucleotide sequence ID" value="NZ_PQGG01000035.1"/>
</dbReference>
<dbReference type="PANTHER" id="PTHR41534:SF2">
    <property type="entry name" value="3-PHENYLPROPIONATE_CINNAMIC ACID DIOXYGENASE SUBUNIT BETA"/>
    <property type="match status" value="1"/>
</dbReference>
<accession>A0A2S4HCI1</accession>
<evidence type="ECO:0000313" key="7">
    <source>
        <dbReference type="Proteomes" id="UP000237222"/>
    </source>
</evidence>
<evidence type="ECO:0000256" key="5">
    <source>
        <dbReference type="ARBA" id="ARBA00023002"/>
    </source>
</evidence>
<dbReference type="GO" id="GO:0051213">
    <property type="term" value="F:dioxygenase activity"/>
    <property type="evidence" value="ECO:0007669"/>
    <property type="project" value="UniProtKB-KW"/>
</dbReference>
<comment type="similarity">
    <text evidence="2">Belongs to the bacterial ring-hydroxylating dioxygenase beta subunit family.</text>
</comment>
<dbReference type="Pfam" id="PF00866">
    <property type="entry name" value="Ring_hydroxyl_B"/>
    <property type="match status" value="1"/>
</dbReference>
<dbReference type="AlphaFoldDB" id="A0A2S4HCI1"/>
<proteinExistence type="inferred from homology"/>
<evidence type="ECO:0000313" key="6">
    <source>
        <dbReference type="EMBL" id="POP51716.1"/>
    </source>
</evidence>
<evidence type="ECO:0000256" key="4">
    <source>
        <dbReference type="ARBA" id="ARBA00022964"/>
    </source>
</evidence>
<dbReference type="InterPro" id="IPR032710">
    <property type="entry name" value="NTF2-like_dom_sf"/>
</dbReference>
<dbReference type="SUPFAM" id="SSF54427">
    <property type="entry name" value="NTF2-like"/>
    <property type="match status" value="1"/>
</dbReference>
<keyword evidence="5" id="KW-0560">Oxidoreductase</keyword>
<dbReference type="Gene3D" id="3.10.450.50">
    <property type="match status" value="1"/>
</dbReference>
<protein>
    <submittedName>
        <fullName evidence="6">Aromatic-ring-hydroxylating dioxygenase subunit beta</fullName>
    </submittedName>
</protein>
<evidence type="ECO:0000256" key="2">
    <source>
        <dbReference type="ARBA" id="ARBA00009570"/>
    </source>
</evidence>
<dbReference type="EMBL" id="PQGG01000035">
    <property type="protein sequence ID" value="POP51716.1"/>
    <property type="molecule type" value="Genomic_DNA"/>
</dbReference>
<evidence type="ECO:0000256" key="1">
    <source>
        <dbReference type="ARBA" id="ARBA00005211"/>
    </source>
</evidence>
<keyword evidence="3" id="KW-0058">Aromatic hydrocarbons catabolism</keyword>
<dbReference type="Proteomes" id="UP000237222">
    <property type="component" value="Unassembled WGS sequence"/>
</dbReference>
<dbReference type="InterPro" id="IPR000391">
    <property type="entry name" value="Rng_hydr_dOase-bsu"/>
</dbReference>
<organism evidence="6 7">
    <name type="scientific">Zhongshania marina</name>
    <dbReference type="NCBI Taxonomy" id="2304603"/>
    <lineage>
        <taxon>Bacteria</taxon>
        <taxon>Pseudomonadati</taxon>
        <taxon>Pseudomonadota</taxon>
        <taxon>Gammaproteobacteria</taxon>
        <taxon>Cellvibrionales</taxon>
        <taxon>Spongiibacteraceae</taxon>
        <taxon>Zhongshania</taxon>
    </lineage>
</organism>
<gene>
    <name evidence="6" type="ORF">C0068_15265</name>
</gene>
<keyword evidence="4 6" id="KW-0223">Dioxygenase</keyword>